<keyword evidence="4" id="KW-1185">Reference proteome</keyword>
<dbReference type="Pfam" id="PF23207">
    <property type="entry name" value="PH_SPO71"/>
    <property type="match status" value="1"/>
</dbReference>
<dbReference type="InterPro" id="IPR057379">
    <property type="entry name" value="PH_SPO71"/>
</dbReference>
<reference evidence="3" key="1">
    <citation type="submission" date="2023-03" db="EMBL/GenBank/DDBJ databases">
        <title>Massive genome expansion in bonnet fungi (Mycena s.s.) driven by repeated elements and novel gene families across ecological guilds.</title>
        <authorList>
            <consortium name="Lawrence Berkeley National Laboratory"/>
            <person name="Harder C.B."/>
            <person name="Miyauchi S."/>
            <person name="Viragh M."/>
            <person name="Kuo A."/>
            <person name="Thoen E."/>
            <person name="Andreopoulos B."/>
            <person name="Lu D."/>
            <person name="Skrede I."/>
            <person name="Drula E."/>
            <person name="Henrissat B."/>
            <person name="Morin E."/>
            <person name="Kohler A."/>
            <person name="Barry K."/>
            <person name="LaButti K."/>
            <person name="Morin E."/>
            <person name="Salamov A."/>
            <person name="Lipzen A."/>
            <person name="Mereny Z."/>
            <person name="Hegedus B."/>
            <person name="Baldrian P."/>
            <person name="Stursova M."/>
            <person name="Weitz H."/>
            <person name="Taylor A."/>
            <person name="Grigoriev I.V."/>
            <person name="Nagy L.G."/>
            <person name="Martin F."/>
            <person name="Kauserud H."/>
        </authorList>
    </citation>
    <scope>NUCLEOTIDE SEQUENCE</scope>
    <source>
        <strain evidence="3">CBHHK173m</strain>
    </source>
</reference>
<dbReference type="InterPro" id="IPR039486">
    <property type="entry name" value="Mug56/Spo71_PH"/>
</dbReference>
<dbReference type="SUPFAM" id="SSF50729">
    <property type="entry name" value="PH domain-like"/>
    <property type="match status" value="1"/>
</dbReference>
<dbReference type="PANTHER" id="PTHR28076:SF1">
    <property type="entry name" value="PROSPORE MEMBRANE ADAPTER PROTEIN SPO71"/>
    <property type="match status" value="1"/>
</dbReference>
<dbReference type="AlphaFoldDB" id="A0AAD6UD69"/>
<dbReference type="Pfam" id="PF15404">
    <property type="entry name" value="PH_4"/>
    <property type="match status" value="1"/>
</dbReference>
<dbReference type="EMBL" id="JARJCN010000012">
    <property type="protein sequence ID" value="KAJ7095957.1"/>
    <property type="molecule type" value="Genomic_DNA"/>
</dbReference>
<evidence type="ECO:0000313" key="4">
    <source>
        <dbReference type="Proteomes" id="UP001222325"/>
    </source>
</evidence>
<evidence type="ECO:0000256" key="1">
    <source>
        <dbReference type="SAM" id="MobiDB-lite"/>
    </source>
</evidence>
<name>A0AAD6UD69_9AGAR</name>
<comment type="caution">
    <text evidence="3">The sequence shown here is derived from an EMBL/GenBank/DDBJ whole genome shotgun (WGS) entry which is preliminary data.</text>
</comment>
<feature type="region of interest" description="Disordered" evidence="1">
    <location>
        <begin position="267"/>
        <end position="302"/>
    </location>
</feature>
<feature type="domain" description="PH" evidence="2">
    <location>
        <begin position="597"/>
        <end position="772"/>
    </location>
</feature>
<protein>
    <submittedName>
        <fullName evidence="3">Pleckstrin homology domain-containing protein</fullName>
    </submittedName>
</protein>
<accession>A0AAD6UD69</accession>
<dbReference type="PANTHER" id="PTHR28076">
    <property type="entry name" value="SPORULATION-SPECIFIC PROTEIN 71"/>
    <property type="match status" value="1"/>
</dbReference>
<feature type="domain" description="PH" evidence="2">
    <location>
        <begin position="837"/>
        <end position="996"/>
    </location>
</feature>
<gene>
    <name evidence="3" type="ORF">B0H15DRAFT_774792</name>
</gene>
<dbReference type="Proteomes" id="UP001222325">
    <property type="component" value="Unassembled WGS sequence"/>
</dbReference>
<sequence length="1015" mass="114718">MPHDQPPTITVEPISPPPRSTSFTAGSSSKPKVVAHGHAHRRIFVGVMPEKVVATQSDAAKKKRRFRIGSVDDSEDDISQVIKEHAFAFFIQQGGNEEDWEETREQGVRDEMLRRWRETEWGAIWGRRKHNKEPKQAKRWIGGSFEVGNILGVNVLQEPAESIRDRLSNRSLPSTRRLGASSTHLPLGGVLGERIPLEPTTSFYASVPEVGGSILLRPPTSPEVDGRKVQSEYAARPKLDIEQAVKSDTHITPMGMQRERVVHYAESPLRGGDSPAPPSEVLERSSSELPATSAEAMSAPAPHHQVPWGEAVLRDRMLVRVAYTKADYIGTVFDERQSRKTRGIRYEEWAELMVLWRKDLIHFYEPNNVPGTKWISGSKYRLAFVVPLKSAKTRLSLFSFVDLTFCLTCPPTALPGRDSKARAMFRRKEGTNIFICKVKSRSRAADWMYTVFRRRLGGQLPPTLEIQNPSLGTRVRMEIPGVETPEMFTRGNIIALCMHSLRQVKDWKELIELQLSQGKELELAWRLGTQLDWIWLDTDVLGNPRDCAVLCGLAMQQARYTLYYLHIVPSPRLEVRLGHHYPQQLVLRNGTQVPEPPAIEGYLERIPPHTQTKHLVYLVTHDGNLFSLTSDDANPPSPMGIGAPADTDALRLSEVQRGTTQIMKATGVLDLRSIIAVRRAFQPAVSVSHNDPDPGEDHSYVSLASHLERSESDDEDEGGDDGWRAAHDKIDLKMKRSFELLLTNGHIIRFEAHSRKVAVEWIQRLRALIAYWKQRHRVDGSEEMDLAQAYRPRLTPRRHVMRNDSEIAPEPPVDTSAPLPALSTLYSWCVIEGCKPVIRGGKVFVRPGLHGQYRFVQMFLLPGHLVQFRIAPKSALHLAMRKNINLADAYVTSGCFAALTLPDGQYTPDLALPRRYQDGLETDDPDEDTLLMLWYYPHRPSVNIALDMPEGEERQPASSTRIPSLSAKRKVVVFRCRNKLERDAWCWALNCEIDKIVRIQKDREEKLRNTGGSLG</sequence>
<dbReference type="SMART" id="SM00233">
    <property type="entry name" value="PH"/>
    <property type="match status" value="2"/>
</dbReference>
<evidence type="ECO:0000259" key="2">
    <source>
        <dbReference type="SMART" id="SM00233"/>
    </source>
</evidence>
<evidence type="ECO:0000313" key="3">
    <source>
        <dbReference type="EMBL" id="KAJ7095957.1"/>
    </source>
</evidence>
<feature type="compositionally biased region" description="Polar residues" evidence="1">
    <location>
        <begin position="20"/>
        <end position="30"/>
    </location>
</feature>
<feature type="region of interest" description="Disordered" evidence="1">
    <location>
        <begin position="1"/>
        <end position="37"/>
    </location>
</feature>
<proteinExistence type="predicted"/>
<dbReference type="InterPro" id="IPR001849">
    <property type="entry name" value="PH_domain"/>
</dbReference>
<dbReference type="GO" id="GO:1902657">
    <property type="term" value="P:protein localization to prospore membrane"/>
    <property type="evidence" value="ECO:0007669"/>
    <property type="project" value="InterPro"/>
</dbReference>
<dbReference type="InterPro" id="IPR040345">
    <property type="entry name" value="Mug56/Spo71"/>
</dbReference>
<organism evidence="3 4">
    <name type="scientific">Mycena belliarum</name>
    <dbReference type="NCBI Taxonomy" id="1033014"/>
    <lineage>
        <taxon>Eukaryota</taxon>
        <taxon>Fungi</taxon>
        <taxon>Dikarya</taxon>
        <taxon>Basidiomycota</taxon>
        <taxon>Agaricomycotina</taxon>
        <taxon>Agaricomycetes</taxon>
        <taxon>Agaricomycetidae</taxon>
        <taxon>Agaricales</taxon>
        <taxon>Marasmiineae</taxon>
        <taxon>Mycenaceae</taxon>
        <taxon>Mycena</taxon>
    </lineage>
</organism>